<dbReference type="PROSITE" id="PS50943">
    <property type="entry name" value="HTH_CROC1"/>
    <property type="match status" value="1"/>
</dbReference>
<dbReference type="InterPro" id="IPR001387">
    <property type="entry name" value="Cro/C1-type_HTH"/>
</dbReference>
<evidence type="ECO:0000313" key="3">
    <source>
        <dbReference type="Proteomes" id="UP000553343"/>
    </source>
</evidence>
<dbReference type="Gene3D" id="1.10.260.40">
    <property type="entry name" value="lambda repressor-like DNA-binding domains"/>
    <property type="match status" value="1"/>
</dbReference>
<dbReference type="Pfam" id="PF13560">
    <property type="entry name" value="HTH_31"/>
    <property type="match status" value="1"/>
</dbReference>
<dbReference type="Proteomes" id="UP000553343">
    <property type="component" value="Unassembled WGS sequence"/>
</dbReference>
<dbReference type="AlphaFoldDB" id="A0A850T723"/>
<evidence type="ECO:0000259" key="1">
    <source>
        <dbReference type="PROSITE" id="PS50943"/>
    </source>
</evidence>
<dbReference type="InterPro" id="IPR010982">
    <property type="entry name" value="Lambda_DNA-bd_dom_sf"/>
</dbReference>
<name>A0A850T723_9BACT</name>
<protein>
    <submittedName>
        <fullName evidence="2">Helix-turn-helix domain-containing protein</fullName>
    </submittedName>
</protein>
<feature type="domain" description="HTH cro/C1-type" evidence="1">
    <location>
        <begin position="17"/>
        <end position="73"/>
    </location>
</feature>
<dbReference type="CDD" id="cd00093">
    <property type="entry name" value="HTH_XRE"/>
    <property type="match status" value="1"/>
</dbReference>
<dbReference type="SUPFAM" id="SSF47413">
    <property type="entry name" value="lambda repressor-like DNA-binding domains"/>
    <property type="match status" value="1"/>
</dbReference>
<evidence type="ECO:0000313" key="2">
    <source>
        <dbReference type="EMBL" id="NWH04027.1"/>
    </source>
</evidence>
<sequence length="100" mass="11397">MNDSFCNNVLNQLGQRLRQARLVREDTQADFAFRIGVSIPTLRKMETGSPQVSIGTWVNALDILGCISDMDKLIAPKESLAERFEIQQKYAGRQRVKRSR</sequence>
<organism evidence="2 3">
    <name type="scientific">Desulfobacter latus</name>
    <dbReference type="NCBI Taxonomy" id="2292"/>
    <lineage>
        <taxon>Bacteria</taxon>
        <taxon>Pseudomonadati</taxon>
        <taxon>Thermodesulfobacteriota</taxon>
        <taxon>Desulfobacteria</taxon>
        <taxon>Desulfobacterales</taxon>
        <taxon>Desulfobacteraceae</taxon>
        <taxon>Desulfobacter</taxon>
    </lineage>
</organism>
<proteinExistence type="predicted"/>
<dbReference type="EMBL" id="JACADJ010000006">
    <property type="protein sequence ID" value="NWH04027.1"/>
    <property type="molecule type" value="Genomic_DNA"/>
</dbReference>
<accession>A0A850T723</accession>
<comment type="caution">
    <text evidence="2">The sequence shown here is derived from an EMBL/GenBank/DDBJ whole genome shotgun (WGS) entry which is preliminary data.</text>
</comment>
<dbReference type="GO" id="GO:0003677">
    <property type="term" value="F:DNA binding"/>
    <property type="evidence" value="ECO:0007669"/>
    <property type="project" value="InterPro"/>
</dbReference>
<reference evidence="2 3" key="1">
    <citation type="submission" date="2020-06" db="EMBL/GenBank/DDBJ databases">
        <title>High-quality draft genome of sulfate reducer Desulfobacter latus type strain AcrS2 isolated from marine sediment.</title>
        <authorList>
            <person name="Hoppe M."/>
            <person name="Larsen C.K."/>
            <person name="Marshall I.P.G."/>
            <person name="Schramm A."/>
            <person name="Marietou A.G."/>
        </authorList>
    </citation>
    <scope>NUCLEOTIDE SEQUENCE [LARGE SCALE GENOMIC DNA]</scope>
    <source>
        <strain evidence="2 3">AcRS2</strain>
    </source>
</reference>
<keyword evidence="3" id="KW-1185">Reference proteome</keyword>
<dbReference type="RefSeq" id="WP_178365472.1">
    <property type="nucleotide sequence ID" value="NZ_JACADJ010000006.1"/>
</dbReference>
<gene>
    <name evidence="2" type="ORF">HXW94_03315</name>
</gene>